<gene>
    <name evidence="1" type="ORF">DWY69_06450</name>
</gene>
<comment type="caution">
    <text evidence="1">The sequence shown here is derived from an EMBL/GenBank/DDBJ whole genome shotgun (WGS) entry which is preliminary data.</text>
</comment>
<dbReference type="InterPro" id="IPR036514">
    <property type="entry name" value="SGNH_hydro_sf"/>
</dbReference>
<evidence type="ECO:0000313" key="2">
    <source>
        <dbReference type="Proteomes" id="UP000261166"/>
    </source>
</evidence>
<name>A0A3E3J195_9FIRM</name>
<protein>
    <recommendedName>
        <fullName evidence="3">SGNH/GDSL hydrolase family protein</fullName>
    </recommendedName>
</protein>
<dbReference type="Proteomes" id="UP000261166">
    <property type="component" value="Unassembled WGS sequence"/>
</dbReference>
<dbReference type="EMBL" id="QVLU01000004">
    <property type="protein sequence ID" value="RGE73117.1"/>
    <property type="molecule type" value="Genomic_DNA"/>
</dbReference>
<accession>A0A3E3J195</accession>
<proteinExistence type="predicted"/>
<dbReference type="AlphaFoldDB" id="A0A3E3J195"/>
<reference evidence="1 2" key="1">
    <citation type="submission" date="2018-08" db="EMBL/GenBank/DDBJ databases">
        <title>A genome reference for cultivated species of the human gut microbiota.</title>
        <authorList>
            <person name="Zou Y."/>
            <person name="Xue W."/>
            <person name="Luo G."/>
        </authorList>
    </citation>
    <scope>NUCLEOTIDE SEQUENCE [LARGE SCALE GENOMIC DNA]</scope>
    <source>
        <strain evidence="1 2">AF26-4BH</strain>
    </source>
</reference>
<sequence length="359" mass="40543">MCQLDVYLPEDVYCASGRTIELYNRQICLQAEQYHVKWDCRVGKALKRKFSVTGTDALLGDYSLTFEIYDDRLVCLCRKEAVLHIVKNTIVRKYSILPIGDSLTNNKLWEPEVMGLSHGKISFVGTRGPYFAADSQGSKWSCCHEGRSGASARWYTDDSLYTFETRYVGNPEVDGTGNPFFDPVKKQFSYSYYIRTQGKYLNDMPDCLLIYLGTNGIALDNEKNAGCIKLLVDNFRAEEPNMPVYVVNTLYRGNQDGIGTQQDSDGYASQAGLFKYEEDKKVMNLQIMLSDMLHGCNNLYFIPVAATHDSEYNFGAVETPVNPRAVQKEYLPVEGVHPQAQGYYQMADCIWSVLAGTLD</sequence>
<dbReference type="Gene3D" id="3.40.50.1110">
    <property type="entry name" value="SGNH hydrolase"/>
    <property type="match status" value="1"/>
</dbReference>
<evidence type="ECO:0008006" key="3">
    <source>
        <dbReference type="Google" id="ProtNLM"/>
    </source>
</evidence>
<evidence type="ECO:0000313" key="1">
    <source>
        <dbReference type="EMBL" id="RGE73117.1"/>
    </source>
</evidence>
<organism evidence="1 2">
    <name type="scientific">Eisenbergiella massiliensis</name>
    <dbReference type="NCBI Taxonomy" id="1720294"/>
    <lineage>
        <taxon>Bacteria</taxon>
        <taxon>Bacillati</taxon>
        <taxon>Bacillota</taxon>
        <taxon>Clostridia</taxon>
        <taxon>Lachnospirales</taxon>
        <taxon>Lachnospiraceae</taxon>
        <taxon>Eisenbergiella</taxon>
    </lineage>
</organism>
<dbReference type="SUPFAM" id="SSF52266">
    <property type="entry name" value="SGNH hydrolase"/>
    <property type="match status" value="1"/>
</dbReference>